<accession>A0ABU3BUD8</accession>
<dbReference type="InterPro" id="IPR021122">
    <property type="entry name" value="RNA_ligase_dom_REL/Rnl2"/>
</dbReference>
<comment type="caution">
    <text evidence="2">The sequence shown here is derived from an EMBL/GenBank/DDBJ whole genome shotgun (WGS) entry which is preliminary data.</text>
</comment>
<dbReference type="Gene3D" id="3.30.470.30">
    <property type="entry name" value="DNA ligase/mRNA capping enzyme"/>
    <property type="match status" value="1"/>
</dbReference>
<keyword evidence="3" id="KW-1185">Reference proteome</keyword>
<dbReference type="SUPFAM" id="SSF56091">
    <property type="entry name" value="DNA ligase/mRNA capping enzyme, catalytic domain"/>
    <property type="match status" value="1"/>
</dbReference>
<keyword evidence="2" id="KW-0436">Ligase</keyword>
<dbReference type="NCBIfam" id="TIGR02306">
    <property type="entry name" value="RNA_lig_DRB0094"/>
    <property type="match status" value="1"/>
</dbReference>
<evidence type="ECO:0000313" key="3">
    <source>
        <dbReference type="Proteomes" id="UP001267426"/>
    </source>
</evidence>
<gene>
    <name evidence="2" type="ORF">RM540_14205</name>
</gene>
<dbReference type="InterPro" id="IPR012646">
    <property type="entry name" value="RNA_ligase_DRB0094"/>
</dbReference>
<proteinExistence type="predicted"/>
<feature type="domain" description="RNA ligase" evidence="1">
    <location>
        <begin position="163"/>
        <end position="358"/>
    </location>
</feature>
<organism evidence="2 3">
    <name type="scientific">Rubrivirga litoralis</name>
    <dbReference type="NCBI Taxonomy" id="3075598"/>
    <lineage>
        <taxon>Bacteria</taxon>
        <taxon>Pseudomonadati</taxon>
        <taxon>Rhodothermota</taxon>
        <taxon>Rhodothermia</taxon>
        <taxon>Rhodothermales</taxon>
        <taxon>Rubricoccaceae</taxon>
        <taxon>Rubrivirga</taxon>
    </lineage>
</organism>
<name>A0ABU3BUD8_9BACT</name>
<dbReference type="EMBL" id="JAVRHT010000042">
    <property type="protein sequence ID" value="MDT0632906.1"/>
    <property type="molecule type" value="Genomic_DNA"/>
</dbReference>
<dbReference type="Pfam" id="PF21189">
    <property type="entry name" value="PHA02142"/>
    <property type="match status" value="1"/>
</dbReference>
<dbReference type="RefSeq" id="WP_311665268.1">
    <property type="nucleotide sequence ID" value="NZ_JAVRHT010000042.1"/>
</dbReference>
<dbReference type="GO" id="GO:0003972">
    <property type="term" value="F:RNA ligase (ATP) activity"/>
    <property type="evidence" value="ECO:0007669"/>
    <property type="project" value="UniProtKB-EC"/>
</dbReference>
<protein>
    <submittedName>
        <fullName evidence="2">RNA ligase (ATP)</fullName>
        <ecNumber evidence="2">6.5.1.3</ecNumber>
    </submittedName>
</protein>
<reference evidence="2 3" key="1">
    <citation type="submission" date="2023-09" db="EMBL/GenBank/DDBJ databases">
        <authorList>
            <person name="Rey-Velasco X."/>
        </authorList>
    </citation>
    <scope>NUCLEOTIDE SEQUENCE [LARGE SCALE GENOMIC DNA]</scope>
    <source>
        <strain evidence="2 3">F394</strain>
    </source>
</reference>
<dbReference type="EC" id="6.5.1.3" evidence="2"/>
<dbReference type="Proteomes" id="UP001267426">
    <property type="component" value="Unassembled WGS sequence"/>
</dbReference>
<dbReference type="Pfam" id="PF09414">
    <property type="entry name" value="RNA_ligase"/>
    <property type="match status" value="1"/>
</dbReference>
<evidence type="ECO:0000313" key="2">
    <source>
        <dbReference type="EMBL" id="MDT0632906.1"/>
    </source>
</evidence>
<sequence>MEEPVRTECPAVRLTVEPHGNADALELAAVGGYRAVVVKGRYRTGDLAVYVPEGSIVPEYLQERLGLVGRLAGSQKNRVKAIRLRGVLSQGLVVPLGADGTLTNGAGGAVEVREGEDYAAFLGVEKYVPASMAGAVWAAGQERTLAYDVENVKRWPDVLVDGEEVVMTEKVHGTLLGVGVLPEALAHPAHGRVVVFSKGLGAKGLAFDTSEGDATLYTRTATDYGVADAVLRAFGDDAGALDEPVFVVGEVFGAGVQDLHYGADAGAGRLGFRVFDVYVGRRGHGAYLDDAALDRACAAMGLDRVPALYRGPYSDAALARFTGGAEAVSGAGAHLREGVVVRPTTERDDPHVGRVQLKSVSDDYLTRKGGTEYT</sequence>
<evidence type="ECO:0000259" key="1">
    <source>
        <dbReference type="Pfam" id="PF09414"/>
    </source>
</evidence>